<organism evidence="2 3">
    <name type="scientific">Eumeta variegata</name>
    <name type="common">Bagworm moth</name>
    <name type="synonym">Eumeta japonica</name>
    <dbReference type="NCBI Taxonomy" id="151549"/>
    <lineage>
        <taxon>Eukaryota</taxon>
        <taxon>Metazoa</taxon>
        <taxon>Ecdysozoa</taxon>
        <taxon>Arthropoda</taxon>
        <taxon>Hexapoda</taxon>
        <taxon>Insecta</taxon>
        <taxon>Pterygota</taxon>
        <taxon>Neoptera</taxon>
        <taxon>Endopterygota</taxon>
        <taxon>Lepidoptera</taxon>
        <taxon>Glossata</taxon>
        <taxon>Ditrysia</taxon>
        <taxon>Tineoidea</taxon>
        <taxon>Psychidae</taxon>
        <taxon>Oiketicinae</taxon>
        <taxon>Eumeta</taxon>
    </lineage>
</organism>
<dbReference type="Proteomes" id="UP000299102">
    <property type="component" value="Unassembled WGS sequence"/>
</dbReference>
<feature type="region of interest" description="Disordered" evidence="1">
    <location>
        <begin position="26"/>
        <end position="124"/>
    </location>
</feature>
<proteinExistence type="predicted"/>
<feature type="region of interest" description="Disordered" evidence="1">
    <location>
        <begin position="288"/>
        <end position="308"/>
    </location>
</feature>
<name>A0A4C1X227_EUMVA</name>
<feature type="compositionally biased region" description="Low complexity" evidence="1">
    <location>
        <begin position="32"/>
        <end position="44"/>
    </location>
</feature>
<reference evidence="2 3" key="1">
    <citation type="journal article" date="2019" name="Commun. Biol.">
        <title>The bagworm genome reveals a unique fibroin gene that provides high tensile strength.</title>
        <authorList>
            <person name="Kono N."/>
            <person name="Nakamura H."/>
            <person name="Ohtoshi R."/>
            <person name="Tomita M."/>
            <person name="Numata K."/>
            <person name="Arakawa K."/>
        </authorList>
    </citation>
    <scope>NUCLEOTIDE SEQUENCE [LARGE SCALE GENOMIC DNA]</scope>
</reference>
<comment type="caution">
    <text evidence="2">The sequence shown here is derived from an EMBL/GenBank/DDBJ whole genome shotgun (WGS) entry which is preliminary data.</text>
</comment>
<feature type="compositionally biased region" description="Basic residues" evidence="1">
    <location>
        <begin position="62"/>
        <end position="71"/>
    </location>
</feature>
<keyword evidence="3" id="KW-1185">Reference proteome</keyword>
<feature type="compositionally biased region" description="Basic and acidic residues" evidence="1">
    <location>
        <begin position="103"/>
        <end position="121"/>
    </location>
</feature>
<evidence type="ECO:0000313" key="2">
    <source>
        <dbReference type="EMBL" id="GBP56377.1"/>
    </source>
</evidence>
<dbReference type="EMBL" id="BGZK01000691">
    <property type="protein sequence ID" value="GBP56377.1"/>
    <property type="molecule type" value="Genomic_DNA"/>
</dbReference>
<evidence type="ECO:0000256" key="1">
    <source>
        <dbReference type="SAM" id="MobiDB-lite"/>
    </source>
</evidence>
<dbReference type="AlphaFoldDB" id="A0A4C1X227"/>
<sequence>MQAARHRGHLASAECTGTAAPGAYRTLKCPTRRAPTTLRTAGRLPGHRGNNYSNCEPMLRGAPRRSERRPRRGPEREEEDTGSLTRAWLSHAPPPSSSTTPQPEERRRSKIEERREEDEGRGSLIRTLAAAVGCKDSLISGRQARSVRSMPSGSPMRAALIRSASTSVRPPAVDCVCGLGCASLPSSSSTNHQAGAPPSTCWLRMRDDRARSRTARPRAMWRRHRSMDTRPKIVISELAVSSAWVTTALWSTRLRSLVNNNQKAPSPVQTATRRAPARAVTDNLSYAKATAGSRKDQRTNSAPNNSSAEVIKAPMSMIATIDIDEIALIAKKFKAAAKPVEKILLLAEHARLV</sequence>
<evidence type="ECO:0000313" key="3">
    <source>
        <dbReference type="Proteomes" id="UP000299102"/>
    </source>
</evidence>
<feature type="compositionally biased region" description="Polar residues" evidence="1">
    <location>
        <begin position="299"/>
        <end position="308"/>
    </location>
</feature>
<gene>
    <name evidence="2" type="ORF">EVAR_32246_1</name>
</gene>
<accession>A0A4C1X227</accession>
<protein>
    <submittedName>
        <fullName evidence="2">Uncharacterized protein</fullName>
    </submittedName>
</protein>